<dbReference type="InterPro" id="IPR002818">
    <property type="entry name" value="DJ-1/PfpI"/>
</dbReference>
<evidence type="ECO:0000313" key="2">
    <source>
        <dbReference type="EMBL" id="KMP01021.1"/>
    </source>
</evidence>
<accession>A0A0J6XXS5</accession>
<dbReference type="InterPro" id="IPR052158">
    <property type="entry name" value="INH-QAR"/>
</dbReference>
<name>A0A0J6XXS5_COCIT</name>
<dbReference type="OrthoDB" id="543156at2759"/>
<reference evidence="3" key="1">
    <citation type="journal article" date="2010" name="Genome Res.">
        <title>Population genomic sequencing of Coccidioides fungi reveals recent hybridization and transposon control.</title>
        <authorList>
            <person name="Neafsey D.E."/>
            <person name="Barker B.M."/>
            <person name="Sharpton T.J."/>
            <person name="Stajich J.E."/>
            <person name="Park D.J."/>
            <person name="Whiston E."/>
            <person name="Hung C.-Y."/>
            <person name="McMahan C."/>
            <person name="White J."/>
            <person name="Sykes S."/>
            <person name="Heiman D."/>
            <person name="Young S."/>
            <person name="Zeng Q."/>
            <person name="Abouelleil A."/>
            <person name="Aftuck L."/>
            <person name="Bessette D."/>
            <person name="Brown A."/>
            <person name="FitzGerald M."/>
            <person name="Lui A."/>
            <person name="Macdonald J.P."/>
            <person name="Priest M."/>
            <person name="Orbach M.J."/>
            <person name="Galgiani J.N."/>
            <person name="Kirkland T.N."/>
            <person name="Cole G.T."/>
            <person name="Birren B.W."/>
            <person name="Henn M.R."/>
            <person name="Taylor J.W."/>
            <person name="Rounsley S.D."/>
        </authorList>
    </citation>
    <scope>NUCLEOTIDE SEQUENCE [LARGE SCALE GENOMIC DNA]</scope>
    <source>
        <strain evidence="3">RMSCC 2394</strain>
    </source>
</reference>
<dbReference type="PANTHER" id="PTHR43130">
    <property type="entry name" value="ARAC-FAMILY TRANSCRIPTIONAL REGULATOR"/>
    <property type="match status" value="1"/>
</dbReference>
<dbReference type="Proteomes" id="UP000054565">
    <property type="component" value="Unassembled WGS sequence"/>
</dbReference>
<evidence type="ECO:0000259" key="1">
    <source>
        <dbReference type="Pfam" id="PF01965"/>
    </source>
</evidence>
<dbReference type="AlphaFoldDB" id="A0A0J6XXS5"/>
<dbReference type="PANTHER" id="PTHR43130:SF15">
    <property type="entry name" value="THIJ_PFPI FAMILY PROTEIN (AFU_ORTHOLOGUE AFUA_5G14240)"/>
    <property type="match status" value="1"/>
</dbReference>
<feature type="domain" description="DJ-1/PfpI" evidence="1">
    <location>
        <begin position="19"/>
        <end position="196"/>
    </location>
</feature>
<proteinExistence type="predicted"/>
<gene>
    <name evidence="2" type="ORF">CIRG_01161</name>
</gene>
<dbReference type="InterPro" id="IPR029062">
    <property type="entry name" value="Class_I_gatase-like"/>
</dbReference>
<dbReference type="SUPFAM" id="SSF52317">
    <property type="entry name" value="Class I glutamine amidotransferase-like"/>
    <property type="match status" value="1"/>
</dbReference>
<protein>
    <submittedName>
        <fullName evidence="2">ThiJ/PfpI family protein</fullName>
    </submittedName>
</protein>
<dbReference type="Gene3D" id="3.40.50.880">
    <property type="match status" value="1"/>
</dbReference>
<dbReference type="STRING" id="404692.A0A0J6XXS5"/>
<organism evidence="2 3">
    <name type="scientific">Coccidioides immitis RMSCC 2394</name>
    <dbReference type="NCBI Taxonomy" id="404692"/>
    <lineage>
        <taxon>Eukaryota</taxon>
        <taxon>Fungi</taxon>
        <taxon>Dikarya</taxon>
        <taxon>Ascomycota</taxon>
        <taxon>Pezizomycotina</taxon>
        <taxon>Eurotiomycetes</taxon>
        <taxon>Eurotiomycetidae</taxon>
        <taxon>Onygenales</taxon>
        <taxon>Onygenaceae</taxon>
        <taxon>Coccidioides</taxon>
    </lineage>
</organism>
<dbReference type="Pfam" id="PF01965">
    <property type="entry name" value="DJ-1_PfpI"/>
    <property type="match status" value="1"/>
</dbReference>
<sequence length="230" mass="25102">MDSISGKGNPSDKLPVHYAIILYPGFQALDAFGPLDVLNVLGRDKPIKLSIIGPSLDPVSINALPRQGLIFNPAFFQSVVPTHTYANPPENIDVLIIPGGTGNRDPRVLEPVSKLTRDLYPGLQYLFTICTGSKIPAHAGILEGRKATSNKIAFGEVAAAYPKVNWVERARWVVDGNIWTTSGISAGIDGMLAFVEHLYGKEKVDVLSHYLEYVRNEDPSVDPFCSEETK</sequence>
<evidence type="ECO:0000313" key="3">
    <source>
        <dbReference type="Proteomes" id="UP000054565"/>
    </source>
</evidence>
<dbReference type="EMBL" id="DS028093">
    <property type="protein sequence ID" value="KMP01021.1"/>
    <property type="molecule type" value="Genomic_DNA"/>
</dbReference>
<dbReference type="CDD" id="cd03139">
    <property type="entry name" value="GATase1_PfpI_2"/>
    <property type="match status" value="1"/>
</dbReference>